<dbReference type="FunFam" id="3.40.50.720:FF:000084">
    <property type="entry name" value="Short-chain dehydrogenase reductase"/>
    <property type="match status" value="1"/>
</dbReference>
<evidence type="ECO:0000256" key="1">
    <source>
        <dbReference type="ARBA" id="ARBA00006484"/>
    </source>
</evidence>
<dbReference type="InterPro" id="IPR002347">
    <property type="entry name" value="SDR_fam"/>
</dbReference>
<dbReference type="RefSeq" id="WP_136459189.1">
    <property type="nucleotide sequence ID" value="NZ_SRSF01000003.1"/>
</dbReference>
<proteinExistence type="inferred from homology"/>
<evidence type="ECO:0000313" key="2">
    <source>
        <dbReference type="EMBL" id="THH40052.1"/>
    </source>
</evidence>
<keyword evidence="3" id="KW-1185">Reference proteome</keyword>
<sequence length="272" mass="28362">MPSPFFNGQTAIVTGAATGIGFGIARYLVENGASVVVNDINPTATAEAVGELNSFGPGRAFPYVGDAGSVDFVYELVDFAATLENSTLKMIVANAGLTEFGSFFEFSEESFDRLTALNLKGTFFLAQAAARQFRQEGTAGRIVLIGSNVGNRAYPDLAAYGMSKAGIAMLAQQLTLDLAPLGITVNCVAPGAVLTERTEMEEPDYAGVWSILNPTGRVGLPADVAAAVGFLLGPGGAHITGQQLLVDGGWSAYAASPQFVDRIREGAKKPQV</sequence>
<comment type="similarity">
    <text evidence="1">Belongs to the short-chain dehydrogenases/reductases (SDR) family.</text>
</comment>
<dbReference type="EMBL" id="SRSF01000003">
    <property type="protein sequence ID" value="THH40052.1"/>
    <property type="molecule type" value="Genomic_DNA"/>
</dbReference>
<comment type="caution">
    <text evidence="2">The sequence shown here is derived from an EMBL/GenBank/DDBJ whole genome shotgun (WGS) entry which is preliminary data.</text>
</comment>
<reference evidence="2 3" key="1">
    <citation type="submission" date="2019-04" db="EMBL/GenBank/DDBJ databases">
        <title>Lewinella litorea sp. nov., isolated from a marine sand.</title>
        <authorList>
            <person name="Yoon J.-H."/>
        </authorList>
    </citation>
    <scope>NUCLEOTIDE SEQUENCE [LARGE SCALE GENOMIC DNA]</scope>
    <source>
        <strain evidence="2 3">HSMS-39</strain>
    </source>
</reference>
<protein>
    <submittedName>
        <fullName evidence="2">SDR family oxidoreductase</fullName>
    </submittedName>
</protein>
<dbReference type="Pfam" id="PF13561">
    <property type="entry name" value="adh_short_C2"/>
    <property type="match status" value="1"/>
</dbReference>
<dbReference type="CDD" id="cd05233">
    <property type="entry name" value="SDR_c"/>
    <property type="match status" value="1"/>
</dbReference>
<dbReference type="PANTHER" id="PTHR42760">
    <property type="entry name" value="SHORT-CHAIN DEHYDROGENASES/REDUCTASES FAMILY MEMBER"/>
    <property type="match status" value="1"/>
</dbReference>
<dbReference type="OrthoDB" id="9788235at2"/>
<accession>A0A4S4NJT0</accession>
<name>A0A4S4NJT0_9BACT</name>
<dbReference type="InterPro" id="IPR036291">
    <property type="entry name" value="NAD(P)-bd_dom_sf"/>
</dbReference>
<dbReference type="GO" id="GO:0016616">
    <property type="term" value="F:oxidoreductase activity, acting on the CH-OH group of donors, NAD or NADP as acceptor"/>
    <property type="evidence" value="ECO:0007669"/>
    <property type="project" value="TreeGrafter"/>
</dbReference>
<organism evidence="2 3">
    <name type="scientific">Neolewinella litorea</name>
    <dbReference type="NCBI Taxonomy" id="2562452"/>
    <lineage>
        <taxon>Bacteria</taxon>
        <taxon>Pseudomonadati</taxon>
        <taxon>Bacteroidota</taxon>
        <taxon>Saprospiria</taxon>
        <taxon>Saprospirales</taxon>
        <taxon>Lewinellaceae</taxon>
        <taxon>Neolewinella</taxon>
    </lineage>
</organism>
<evidence type="ECO:0000313" key="3">
    <source>
        <dbReference type="Proteomes" id="UP000308528"/>
    </source>
</evidence>
<dbReference type="AlphaFoldDB" id="A0A4S4NJT0"/>
<dbReference type="PRINTS" id="PR00081">
    <property type="entry name" value="GDHRDH"/>
</dbReference>
<dbReference type="SUPFAM" id="SSF51735">
    <property type="entry name" value="NAD(P)-binding Rossmann-fold domains"/>
    <property type="match status" value="1"/>
</dbReference>
<dbReference type="Gene3D" id="3.40.50.720">
    <property type="entry name" value="NAD(P)-binding Rossmann-like Domain"/>
    <property type="match status" value="1"/>
</dbReference>
<dbReference type="Proteomes" id="UP000308528">
    <property type="component" value="Unassembled WGS sequence"/>
</dbReference>
<gene>
    <name evidence="2" type="ORF">E4021_10655</name>
</gene>